<name>A0AAV7S4Z3_PLEWA</name>
<organism evidence="4 5">
    <name type="scientific">Pleurodeles waltl</name>
    <name type="common">Iberian ribbed newt</name>
    <dbReference type="NCBI Taxonomy" id="8319"/>
    <lineage>
        <taxon>Eukaryota</taxon>
        <taxon>Metazoa</taxon>
        <taxon>Chordata</taxon>
        <taxon>Craniata</taxon>
        <taxon>Vertebrata</taxon>
        <taxon>Euteleostomi</taxon>
        <taxon>Amphibia</taxon>
        <taxon>Batrachia</taxon>
        <taxon>Caudata</taxon>
        <taxon>Salamandroidea</taxon>
        <taxon>Salamandridae</taxon>
        <taxon>Pleurodelinae</taxon>
        <taxon>Pleurodeles</taxon>
    </lineage>
</organism>
<dbReference type="PROSITE" id="PS50294">
    <property type="entry name" value="WD_REPEATS_REGION"/>
    <property type="match status" value="1"/>
</dbReference>
<evidence type="ECO:0000313" key="4">
    <source>
        <dbReference type="EMBL" id="KAJ1158300.1"/>
    </source>
</evidence>
<dbReference type="InterPro" id="IPR024977">
    <property type="entry name" value="Apc4-like_WD40_dom"/>
</dbReference>
<keyword evidence="5" id="KW-1185">Reference proteome</keyword>
<feature type="domain" description="Anaphase-promoting complex subunit 4-like WD40" evidence="3">
    <location>
        <begin position="48"/>
        <end position="100"/>
    </location>
</feature>
<gene>
    <name evidence="4" type="ORF">NDU88_010992</name>
</gene>
<dbReference type="EMBL" id="JANPWB010000009">
    <property type="protein sequence ID" value="KAJ1158300.1"/>
    <property type="molecule type" value="Genomic_DNA"/>
</dbReference>
<keyword evidence="2" id="KW-0853">WD repeat</keyword>
<dbReference type="PANTHER" id="PTHR47822">
    <property type="entry name" value="CARBOHYDRATE BINDING DOMAIN CONTAINING PROTEIN"/>
    <property type="match status" value="1"/>
</dbReference>
<dbReference type="InterPro" id="IPR001680">
    <property type="entry name" value="WD40_rpt"/>
</dbReference>
<dbReference type="InterPro" id="IPR015943">
    <property type="entry name" value="WD40/YVTN_repeat-like_dom_sf"/>
</dbReference>
<dbReference type="Proteomes" id="UP001066276">
    <property type="component" value="Chromosome 5"/>
</dbReference>
<evidence type="ECO:0000256" key="1">
    <source>
        <dbReference type="ARBA" id="ARBA00022737"/>
    </source>
</evidence>
<dbReference type="AlphaFoldDB" id="A0AAV7S4Z3"/>
<dbReference type="Gene3D" id="2.130.10.10">
    <property type="entry name" value="YVTN repeat-like/Quinoprotein amine dehydrogenase"/>
    <property type="match status" value="1"/>
</dbReference>
<dbReference type="Pfam" id="PF12894">
    <property type="entry name" value="ANAPC4_WD40"/>
    <property type="match status" value="1"/>
</dbReference>
<feature type="repeat" description="WD" evidence="2">
    <location>
        <begin position="192"/>
        <end position="234"/>
    </location>
</feature>
<dbReference type="PANTHER" id="PTHR47822:SF3">
    <property type="entry name" value="ANAPHASE-PROMOTING COMPLEX SUBUNIT 4-LIKE WD40 DOMAIN-CONTAINING PROTEIN"/>
    <property type="match status" value="1"/>
</dbReference>
<proteinExistence type="predicted"/>
<reference evidence="4" key="1">
    <citation type="journal article" date="2022" name="bioRxiv">
        <title>Sequencing and chromosome-scale assembly of the giantPleurodeles waltlgenome.</title>
        <authorList>
            <person name="Brown T."/>
            <person name="Elewa A."/>
            <person name="Iarovenko S."/>
            <person name="Subramanian E."/>
            <person name="Araus A.J."/>
            <person name="Petzold A."/>
            <person name="Susuki M."/>
            <person name="Suzuki K.-i.T."/>
            <person name="Hayashi T."/>
            <person name="Toyoda A."/>
            <person name="Oliveira C."/>
            <person name="Osipova E."/>
            <person name="Leigh N.D."/>
            <person name="Simon A."/>
            <person name="Yun M.H."/>
        </authorList>
    </citation>
    <scope>NUCLEOTIDE SEQUENCE</scope>
    <source>
        <strain evidence="4">20211129_DDA</strain>
        <tissue evidence="4">Liver</tissue>
    </source>
</reference>
<evidence type="ECO:0000313" key="5">
    <source>
        <dbReference type="Proteomes" id="UP001066276"/>
    </source>
</evidence>
<dbReference type="InterPro" id="IPR036322">
    <property type="entry name" value="WD40_repeat_dom_sf"/>
</dbReference>
<protein>
    <recommendedName>
        <fullName evidence="3">Anaphase-promoting complex subunit 4-like WD40 domain-containing protein</fullName>
    </recommendedName>
</protein>
<evidence type="ECO:0000259" key="3">
    <source>
        <dbReference type="Pfam" id="PF12894"/>
    </source>
</evidence>
<sequence length="359" mass="39201">MSRRRLEEALCISKELESGGESADEYVSDEDYLDKVSELFVRCHIPLPKDSHSIYSVQFSPDGKQLAVGFGNGGIQIVNVERMNVKHTLFSGHRASHAVTALSFHPRSRKSLLVAAGADGIVSIYDIEAEMNVASLPEKDNEINALDFSMDGTVFATAGKDKNIRLYDSTTNQILNVLLAPDIMSSDDLTLTSGHSRRIFALKFHPAEYHIFLTGGWDDSIKIWDKRMAKEARRVINGPHICGPGIDIKENMVLTASWVARNALQLWDFRSSGLLKDIPFPASLLQGEFLYAGKFCNKNVVIAGGSGTFGASAVDYKTDEVLGDVSLFNKTVQTLDVTHNGQVVAVAGVGGNLHIAELC</sequence>
<comment type="caution">
    <text evidence="4">The sequence shown here is derived from an EMBL/GenBank/DDBJ whole genome shotgun (WGS) entry which is preliminary data.</text>
</comment>
<keyword evidence="1" id="KW-0677">Repeat</keyword>
<dbReference type="Pfam" id="PF00400">
    <property type="entry name" value="WD40"/>
    <property type="match status" value="2"/>
</dbReference>
<evidence type="ECO:0000256" key="2">
    <source>
        <dbReference type="PROSITE-ProRule" id="PRU00221"/>
    </source>
</evidence>
<dbReference type="SMART" id="SM00320">
    <property type="entry name" value="WD40"/>
    <property type="match status" value="5"/>
</dbReference>
<dbReference type="SUPFAM" id="SSF50978">
    <property type="entry name" value="WD40 repeat-like"/>
    <property type="match status" value="1"/>
</dbReference>
<dbReference type="PROSITE" id="PS50082">
    <property type="entry name" value="WD_REPEATS_2"/>
    <property type="match status" value="2"/>
</dbReference>
<accession>A0AAV7S4Z3</accession>
<feature type="repeat" description="WD" evidence="2">
    <location>
        <begin position="136"/>
        <end position="177"/>
    </location>
</feature>